<dbReference type="InterPro" id="IPR011993">
    <property type="entry name" value="PH-like_dom_sf"/>
</dbReference>
<dbReference type="Pfam" id="PF01237">
    <property type="entry name" value="Oxysterol_BP"/>
    <property type="match status" value="1"/>
</dbReference>
<evidence type="ECO:0000256" key="6">
    <source>
        <dbReference type="ARBA" id="ARBA00023121"/>
    </source>
</evidence>
<dbReference type="EMBL" id="CAXITT010000184">
    <property type="protein sequence ID" value="CAL1534857.1"/>
    <property type="molecule type" value="Genomic_DNA"/>
</dbReference>
<evidence type="ECO:0000313" key="11">
    <source>
        <dbReference type="Proteomes" id="UP001497497"/>
    </source>
</evidence>
<keyword evidence="4" id="KW-0597">Phosphoprotein</keyword>
<feature type="domain" description="PH" evidence="9">
    <location>
        <begin position="8"/>
        <end position="101"/>
    </location>
</feature>
<keyword evidence="7" id="KW-0472">Membrane</keyword>
<feature type="compositionally biased region" description="Basic and acidic residues" evidence="8">
    <location>
        <begin position="707"/>
        <end position="720"/>
    </location>
</feature>
<proteinExistence type="inferred from homology"/>
<accession>A0AAV2HN34</accession>
<feature type="region of interest" description="Disordered" evidence="8">
    <location>
        <begin position="270"/>
        <end position="366"/>
    </location>
</feature>
<dbReference type="SUPFAM" id="SSF50729">
    <property type="entry name" value="PH domain-like"/>
    <property type="match status" value="1"/>
</dbReference>
<feature type="compositionally biased region" description="Low complexity" evidence="8">
    <location>
        <begin position="296"/>
        <end position="311"/>
    </location>
</feature>
<dbReference type="Gene3D" id="2.30.29.30">
    <property type="entry name" value="Pleckstrin-homology domain (PH domain)/Phosphotyrosine-binding domain (PTB)"/>
    <property type="match status" value="1"/>
</dbReference>
<evidence type="ECO:0000256" key="1">
    <source>
        <dbReference type="ARBA" id="ARBA00004170"/>
    </source>
</evidence>
<evidence type="ECO:0000256" key="8">
    <source>
        <dbReference type="SAM" id="MobiDB-lite"/>
    </source>
</evidence>
<evidence type="ECO:0000259" key="9">
    <source>
        <dbReference type="PROSITE" id="PS50003"/>
    </source>
</evidence>
<dbReference type="PANTHER" id="PTHR10972">
    <property type="entry name" value="OXYSTEROL-BINDING PROTEIN-RELATED"/>
    <property type="match status" value="1"/>
</dbReference>
<protein>
    <recommendedName>
        <fullName evidence="9">PH domain-containing protein</fullName>
    </recommendedName>
</protein>
<dbReference type="PROSITE" id="PS50003">
    <property type="entry name" value="PH_DOMAIN"/>
    <property type="match status" value="1"/>
</dbReference>
<dbReference type="InterPro" id="IPR037239">
    <property type="entry name" value="OSBP_sf"/>
</dbReference>
<evidence type="ECO:0000256" key="4">
    <source>
        <dbReference type="ARBA" id="ARBA00022553"/>
    </source>
</evidence>
<feature type="compositionally biased region" description="Low complexity" evidence="8">
    <location>
        <begin position="346"/>
        <end position="357"/>
    </location>
</feature>
<dbReference type="GO" id="GO:0005829">
    <property type="term" value="C:cytosol"/>
    <property type="evidence" value="ECO:0007669"/>
    <property type="project" value="TreeGrafter"/>
</dbReference>
<evidence type="ECO:0000256" key="2">
    <source>
        <dbReference type="ARBA" id="ARBA00008842"/>
    </source>
</evidence>
<dbReference type="AlphaFoldDB" id="A0AAV2HN34"/>
<dbReference type="CDD" id="cd13284">
    <property type="entry name" value="PH_OSBP_ORP4"/>
    <property type="match status" value="1"/>
</dbReference>
<reference evidence="10 11" key="1">
    <citation type="submission" date="2024-04" db="EMBL/GenBank/DDBJ databases">
        <authorList>
            <consortium name="Genoscope - CEA"/>
            <person name="William W."/>
        </authorList>
    </citation>
    <scope>NUCLEOTIDE SEQUENCE [LARGE SCALE GENOMIC DNA]</scope>
</reference>
<name>A0AAV2HN34_LYMST</name>
<evidence type="ECO:0000256" key="3">
    <source>
        <dbReference type="ARBA" id="ARBA00022448"/>
    </source>
</evidence>
<sequence length="766" mass="88333">MADSKHHQANYKGWLYKWTNYLKGYQKRWFVLQNGLLSYYRNQAEMAHTCRGTINLANASIHTEDSTTIVISNGGAQTFHLKASSEVERQKWIMALELAKTEAKKMADAESDEEEVQQPDKAELTIMLHNLSAKLEDLNTCNELIAKHGHALTKTLSELEATHNPSDAAGNMKAMQERATLFRITSNAMINACSEFNQLSQTQGKRWQKMIQHEHEQRLKLEEMVEQLAKTVVSLEKKARMSVSGLPIRDTGERGMAYSEDDEFVDAPEHQLEDSELTVALPHSSSDMMHRRTDSMESYPDMSSESESESSVNEARVYTTKTSPKKHSQRDHQRTASQDKIRLPKSTSSDSHGSDNSLSRRKRRRRIPDKPNISLNLWSFMKNAIGKELSKIPMPVNFNEPLSMLQRIMEEMEYAEILDHAAKCTESAEQMAWVAAFTVSAYASTLYRVGKPFNPLLGETFEFDRMEDLGWKGISEQVSHHPPMLAMHIDGREWSTWQEFTMTTKFRGRYLQIIPMGIAHLVFHKTGHHYTWRKVTTTVNNIIVGKLWVDNHGEMDITNHHNGDKCHLKYAAYSYFSRENPRKVTGVVTDSKGDAKWVLTGTWDQKMEAAQIVHAEESNKGKPVFETMPHKTMWKARPPPPGSERVYFFSPLTIEMNEPEDGVAPTDSRNRPDQRLMEEGQWDEANRVKVRLEEKQREVRKLREAELERARSEGEGDNGREVPQYKPTWFKKERDNTTGAMMHVFNKQYWDCKERQDWHMCPDIFL</sequence>
<dbReference type="SMART" id="SM00233">
    <property type="entry name" value="PH"/>
    <property type="match status" value="1"/>
</dbReference>
<comment type="caution">
    <text evidence="10">The sequence shown here is derived from an EMBL/GenBank/DDBJ whole genome shotgun (WGS) entry which is preliminary data.</text>
</comment>
<dbReference type="GO" id="GO:0005886">
    <property type="term" value="C:plasma membrane"/>
    <property type="evidence" value="ECO:0007669"/>
    <property type="project" value="TreeGrafter"/>
</dbReference>
<feature type="region of interest" description="Disordered" evidence="8">
    <location>
        <begin position="707"/>
        <end position="726"/>
    </location>
</feature>
<dbReference type="Proteomes" id="UP001497497">
    <property type="component" value="Unassembled WGS sequence"/>
</dbReference>
<organism evidence="10 11">
    <name type="scientific">Lymnaea stagnalis</name>
    <name type="common">Great pond snail</name>
    <name type="synonym">Helix stagnalis</name>
    <dbReference type="NCBI Taxonomy" id="6523"/>
    <lineage>
        <taxon>Eukaryota</taxon>
        <taxon>Metazoa</taxon>
        <taxon>Spiralia</taxon>
        <taxon>Lophotrochozoa</taxon>
        <taxon>Mollusca</taxon>
        <taxon>Gastropoda</taxon>
        <taxon>Heterobranchia</taxon>
        <taxon>Euthyneura</taxon>
        <taxon>Panpulmonata</taxon>
        <taxon>Hygrophila</taxon>
        <taxon>Lymnaeoidea</taxon>
        <taxon>Lymnaeidae</taxon>
        <taxon>Lymnaea</taxon>
    </lineage>
</organism>
<evidence type="ECO:0000256" key="5">
    <source>
        <dbReference type="ARBA" id="ARBA00023055"/>
    </source>
</evidence>
<keyword evidence="6" id="KW-0446">Lipid-binding</keyword>
<dbReference type="SUPFAM" id="SSF144000">
    <property type="entry name" value="Oxysterol-binding protein-like"/>
    <property type="match status" value="1"/>
</dbReference>
<dbReference type="GO" id="GO:0097038">
    <property type="term" value="C:perinuclear endoplasmic reticulum"/>
    <property type="evidence" value="ECO:0007669"/>
    <property type="project" value="TreeGrafter"/>
</dbReference>
<gene>
    <name evidence="10" type="ORF">GSLYS_00008817001</name>
</gene>
<evidence type="ECO:0000313" key="10">
    <source>
        <dbReference type="EMBL" id="CAL1534857.1"/>
    </source>
</evidence>
<keyword evidence="5" id="KW-0445">Lipid transport</keyword>
<evidence type="ECO:0000256" key="7">
    <source>
        <dbReference type="ARBA" id="ARBA00023136"/>
    </source>
</evidence>
<dbReference type="FunFam" id="2.40.160.120:FF:000003">
    <property type="entry name" value="Oxysterol-binding protein"/>
    <property type="match status" value="1"/>
</dbReference>
<comment type="similarity">
    <text evidence="2">Belongs to the OSBP family.</text>
</comment>
<dbReference type="PANTHER" id="PTHR10972:SF205">
    <property type="entry name" value="OXYSTEROL-BINDING PROTEIN 1"/>
    <property type="match status" value="1"/>
</dbReference>
<comment type="subcellular location">
    <subcellularLocation>
        <location evidence="1">Membrane</location>
        <topology evidence="1">Peripheral membrane protein</topology>
    </subcellularLocation>
</comment>
<dbReference type="GO" id="GO:0006869">
    <property type="term" value="P:lipid transport"/>
    <property type="evidence" value="ECO:0007669"/>
    <property type="project" value="UniProtKB-KW"/>
</dbReference>
<keyword evidence="11" id="KW-1185">Reference proteome</keyword>
<dbReference type="InterPro" id="IPR000648">
    <property type="entry name" value="Oxysterol-bd"/>
</dbReference>
<feature type="compositionally biased region" description="Basic and acidic residues" evidence="8">
    <location>
        <begin position="330"/>
        <end position="342"/>
    </location>
</feature>
<dbReference type="Pfam" id="PF00169">
    <property type="entry name" value="PH"/>
    <property type="match status" value="1"/>
</dbReference>
<keyword evidence="3" id="KW-0813">Transport</keyword>
<dbReference type="InterPro" id="IPR001849">
    <property type="entry name" value="PH_domain"/>
</dbReference>
<dbReference type="Gene3D" id="2.40.160.120">
    <property type="match status" value="1"/>
</dbReference>
<dbReference type="GO" id="GO:0032934">
    <property type="term" value="F:sterol binding"/>
    <property type="evidence" value="ECO:0007669"/>
    <property type="project" value="TreeGrafter"/>
</dbReference>